<feature type="transmembrane region" description="Helical" evidence="1">
    <location>
        <begin position="376"/>
        <end position="398"/>
    </location>
</feature>
<evidence type="ECO:0000313" key="4">
    <source>
        <dbReference type="Proteomes" id="UP000265768"/>
    </source>
</evidence>
<dbReference type="AlphaFoldDB" id="A0A3A4B8E9"/>
<feature type="transmembrane region" description="Helical" evidence="1">
    <location>
        <begin position="270"/>
        <end position="291"/>
    </location>
</feature>
<keyword evidence="3" id="KW-0012">Acyltransferase</keyword>
<feature type="domain" description="Acyltransferase 3" evidence="2">
    <location>
        <begin position="18"/>
        <end position="395"/>
    </location>
</feature>
<protein>
    <submittedName>
        <fullName evidence="3">Acyltransferase</fullName>
    </submittedName>
</protein>
<accession>A0A3A4B8E9</accession>
<evidence type="ECO:0000313" key="3">
    <source>
        <dbReference type="EMBL" id="RJL30398.1"/>
    </source>
</evidence>
<gene>
    <name evidence="3" type="ORF">D5H75_22765</name>
</gene>
<dbReference type="GO" id="GO:0009103">
    <property type="term" value="P:lipopolysaccharide biosynthetic process"/>
    <property type="evidence" value="ECO:0007669"/>
    <property type="project" value="TreeGrafter"/>
</dbReference>
<evidence type="ECO:0000256" key="1">
    <source>
        <dbReference type="SAM" id="Phobius"/>
    </source>
</evidence>
<feature type="transmembrane region" description="Helical" evidence="1">
    <location>
        <begin position="159"/>
        <end position="177"/>
    </location>
</feature>
<reference evidence="3 4" key="1">
    <citation type="submission" date="2018-09" db="EMBL/GenBank/DDBJ databases">
        <title>YIM 75507 draft genome.</title>
        <authorList>
            <person name="Tang S."/>
            <person name="Feng Y."/>
        </authorList>
    </citation>
    <scope>NUCLEOTIDE SEQUENCE [LARGE SCALE GENOMIC DNA]</scope>
    <source>
        <strain evidence="3 4">YIM 75507</strain>
    </source>
</reference>
<comment type="caution">
    <text evidence="3">The sequence shown here is derived from an EMBL/GenBank/DDBJ whole genome shotgun (WGS) entry which is preliminary data.</text>
</comment>
<dbReference type="GO" id="GO:0016747">
    <property type="term" value="F:acyltransferase activity, transferring groups other than amino-acyl groups"/>
    <property type="evidence" value="ECO:0007669"/>
    <property type="project" value="InterPro"/>
</dbReference>
<keyword evidence="4" id="KW-1185">Reference proteome</keyword>
<evidence type="ECO:0000259" key="2">
    <source>
        <dbReference type="Pfam" id="PF01757"/>
    </source>
</evidence>
<organism evidence="3 4">
    <name type="scientific">Bailinhaonella thermotolerans</name>
    <dbReference type="NCBI Taxonomy" id="1070861"/>
    <lineage>
        <taxon>Bacteria</taxon>
        <taxon>Bacillati</taxon>
        <taxon>Actinomycetota</taxon>
        <taxon>Actinomycetes</taxon>
        <taxon>Streptosporangiales</taxon>
        <taxon>Streptosporangiaceae</taxon>
        <taxon>Bailinhaonella</taxon>
    </lineage>
</organism>
<keyword evidence="3" id="KW-0808">Transferase</keyword>
<dbReference type="InterPro" id="IPR050879">
    <property type="entry name" value="Acyltransferase_3"/>
</dbReference>
<sequence>MNHGPVTNDRPFGGDRLPALDGVRAIAAFVVLLYHVAMESGAGLAEGFFGGVLARGDVGVPIFFVLSGLLLYRPWAARAVLGVEPPRVRAYLWKRVLRILPAYWIVVVVALALWSRDRLDDVWTWVQLLLLGQNYVPDPWWGGLGPRGLAQMWSLSVEMAFYLTLPLMAWVLGRCAAGAVSPSGRAKRLLAGLGVFALLGYVWTYFAFHPVYRPEMNVWLPRAWTYFAAGMALAVLLAWVRSERDGHEDGDRHGAGGGDGPAGRFARGLAASWGTCWVIAAMAYAIASTPVTGKRFFGEETLWTAWFELVLYTVVALALVAPVAVADARDSALGRFFGGPVMRFLGEVSYGVFLWQFVVLYAWYELTGQRPWTGNFPLNLLAVAGLTLLLATLTHRLVERPLQRLRGLVR</sequence>
<feature type="transmembrane region" description="Helical" evidence="1">
    <location>
        <begin position="58"/>
        <end position="75"/>
    </location>
</feature>
<dbReference type="Proteomes" id="UP000265768">
    <property type="component" value="Unassembled WGS sequence"/>
</dbReference>
<feature type="transmembrane region" description="Helical" evidence="1">
    <location>
        <begin position="96"/>
        <end position="115"/>
    </location>
</feature>
<keyword evidence="1" id="KW-0472">Membrane</keyword>
<dbReference type="PANTHER" id="PTHR23028:SF53">
    <property type="entry name" value="ACYL_TRANSF_3 DOMAIN-CONTAINING PROTEIN"/>
    <property type="match status" value="1"/>
</dbReference>
<dbReference type="GO" id="GO:0016020">
    <property type="term" value="C:membrane"/>
    <property type="evidence" value="ECO:0007669"/>
    <property type="project" value="TreeGrafter"/>
</dbReference>
<feature type="transmembrane region" description="Helical" evidence="1">
    <location>
        <begin position="189"/>
        <end position="208"/>
    </location>
</feature>
<dbReference type="PANTHER" id="PTHR23028">
    <property type="entry name" value="ACETYLTRANSFERASE"/>
    <property type="match status" value="1"/>
</dbReference>
<proteinExistence type="predicted"/>
<feature type="transmembrane region" description="Helical" evidence="1">
    <location>
        <begin position="344"/>
        <end position="364"/>
    </location>
</feature>
<dbReference type="RefSeq" id="WP_119928546.1">
    <property type="nucleotide sequence ID" value="NZ_QZEY01000009.1"/>
</dbReference>
<keyword evidence="1" id="KW-1133">Transmembrane helix</keyword>
<name>A0A3A4B8E9_9ACTN</name>
<feature type="transmembrane region" description="Helical" evidence="1">
    <location>
        <begin position="21"/>
        <end position="38"/>
    </location>
</feature>
<keyword evidence="1" id="KW-0812">Transmembrane</keyword>
<feature type="transmembrane region" description="Helical" evidence="1">
    <location>
        <begin position="303"/>
        <end position="324"/>
    </location>
</feature>
<feature type="transmembrane region" description="Helical" evidence="1">
    <location>
        <begin position="223"/>
        <end position="240"/>
    </location>
</feature>
<dbReference type="OrthoDB" id="5242306at2"/>
<dbReference type="EMBL" id="QZEY01000009">
    <property type="protein sequence ID" value="RJL30398.1"/>
    <property type="molecule type" value="Genomic_DNA"/>
</dbReference>
<dbReference type="Pfam" id="PF01757">
    <property type="entry name" value="Acyl_transf_3"/>
    <property type="match status" value="1"/>
</dbReference>
<dbReference type="InterPro" id="IPR002656">
    <property type="entry name" value="Acyl_transf_3_dom"/>
</dbReference>